<evidence type="ECO:0000313" key="2">
    <source>
        <dbReference type="Proteomes" id="UP000238176"/>
    </source>
</evidence>
<comment type="caution">
    <text evidence="1">The sequence shown here is derived from an EMBL/GenBank/DDBJ whole genome shotgun (WGS) entry which is preliminary data.</text>
</comment>
<proteinExistence type="predicted"/>
<keyword evidence="2" id="KW-1185">Reference proteome</keyword>
<protein>
    <submittedName>
        <fullName evidence="1">Uncharacterized protein</fullName>
    </submittedName>
</protein>
<name>A0A2T0URR7_9ACTN</name>
<gene>
    <name evidence="1" type="ORF">B0I28_102163</name>
</gene>
<dbReference type="EMBL" id="PVTJ01000002">
    <property type="protein sequence ID" value="PRY60558.1"/>
    <property type="molecule type" value="Genomic_DNA"/>
</dbReference>
<accession>A0A2T0URR7</accession>
<evidence type="ECO:0000313" key="1">
    <source>
        <dbReference type="EMBL" id="PRY60558.1"/>
    </source>
</evidence>
<dbReference type="RefSeq" id="WP_106362770.1">
    <property type="nucleotide sequence ID" value="NZ_PVTJ01000002.1"/>
</dbReference>
<reference evidence="1 2" key="1">
    <citation type="submission" date="2018-03" db="EMBL/GenBank/DDBJ databases">
        <title>Genomic Encyclopedia of Type Strains, Phase III (KMG-III): the genomes of soil and plant-associated and newly described type strains.</title>
        <authorList>
            <person name="Whitman W."/>
        </authorList>
    </citation>
    <scope>NUCLEOTIDE SEQUENCE [LARGE SCALE GENOMIC DNA]</scope>
    <source>
        <strain evidence="1 2">CGMCC 4.7067</strain>
    </source>
</reference>
<sequence length="98" mass="10475">MNGCKDFRRDSPLQITTSEAIFETVPSRLRSHQSVDASLNSASTSHDCGFGTSMSIGTKPGSEFGGMIGSGNRTSMFGSSGECTERLTLWTGTLEAFR</sequence>
<dbReference type="Proteomes" id="UP000238176">
    <property type="component" value="Unassembled WGS sequence"/>
</dbReference>
<organism evidence="1 2">
    <name type="scientific">Glycomyces artemisiae</name>
    <dbReference type="NCBI Taxonomy" id="1076443"/>
    <lineage>
        <taxon>Bacteria</taxon>
        <taxon>Bacillati</taxon>
        <taxon>Actinomycetota</taxon>
        <taxon>Actinomycetes</taxon>
        <taxon>Glycomycetales</taxon>
        <taxon>Glycomycetaceae</taxon>
        <taxon>Glycomyces</taxon>
    </lineage>
</organism>
<dbReference type="AlphaFoldDB" id="A0A2T0URR7"/>